<feature type="transmembrane region" description="Helical" evidence="5">
    <location>
        <begin position="293"/>
        <end position="310"/>
    </location>
</feature>
<dbReference type="Pfam" id="PF00999">
    <property type="entry name" value="Na_H_Exchanger"/>
    <property type="match status" value="1"/>
</dbReference>
<dbReference type="EMBL" id="JAHYBX010000010">
    <property type="protein sequence ID" value="MCA1857959.1"/>
    <property type="molecule type" value="Genomic_DNA"/>
</dbReference>
<protein>
    <submittedName>
        <fullName evidence="7">Cation:proton antiporter</fullName>
    </submittedName>
</protein>
<organism evidence="7 8">
    <name type="scientific">Massilia hydrophila</name>
    <dbReference type="NCBI Taxonomy" id="3044279"/>
    <lineage>
        <taxon>Bacteria</taxon>
        <taxon>Pseudomonadati</taxon>
        <taxon>Pseudomonadota</taxon>
        <taxon>Betaproteobacteria</taxon>
        <taxon>Burkholderiales</taxon>
        <taxon>Oxalobacteraceae</taxon>
        <taxon>Telluria group</taxon>
        <taxon>Massilia</taxon>
    </lineage>
</organism>
<dbReference type="RefSeq" id="WP_225240144.1">
    <property type="nucleotide sequence ID" value="NZ_JAHYBX010000010.1"/>
</dbReference>
<feature type="transmembrane region" description="Helical" evidence="5">
    <location>
        <begin position="161"/>
        <end position="180"/>
    </location>
</feature>
<feature type="transmembrane region" description="Helical" evidence="5">
    <location>
        <begin position="91"/>
        <end position="114"/>
    </location>
</feature>
<dbReference type="Gene3D" id="1.20.1530.20">
    <property type="match status" value="1"/>
</dbReference>
<evidence type="ECO:0000256" key="5">
    <source>
        <dbReference type="SAM" id="Phobius"/>
    </source>
</evidence>
<feature type="transmembrane region" description="Helical" evidence="5">
    <location>
        <begin position="62"/>
        <end position="79"/>
    </location>
</feature>
<comment type="caution">
    <text evidence="7">The sequence shown here is derived from an EMBL/GenBank/DDBJ whole genome shotgun (WGS) entry which is preliminary data.</text>
</comment>
<dbReference type="Proteomes" id="UP001198602">
    <property type="component" value="Unassembled WGS sequence"/>
</dbReference>
<dbReference type="InterPro" id="IPR038770">
    <property type="entry name" value="Na+/solute_symporter_sf"/>
</dbReference>
<feature type="transmembrane region" description="Helical" evidence="5">
    <location>
        <begin position="36"/>
        <end position="56"/>
    </location>
</feature>
<keyword evidence="8" id="KW-1185">Reference proteome</keyword>
<evidence type="ECO:0000256" key="3">
    <source>
        <dbReference type="ARBA" id="ARBA00022989"/>
    </source>
</evidence>
<evidence type="ECO:0000256" key="2">
    <source>
        <dbReference type="ARBA" id="ARBA00022692"/>
    </source>
</evidence>
<comment type="subcellular location">
    <subcellularLocation>
        <location evidence="1">Membrane</location>
        <topology evidence="1">Multi-pass membrane protein</topology>
    </subcellularLocation>
</comment>
<reference evidence="7 8" key="1">
    <citation type="submission" date="2021-07" db="EMBL/GenBank/DDBJ databases">
        <title>Characterization of Violacein-producing bacteria and related species.</title>
        <authorList>
            <person name="Wilson H.S."/>
            <person name="De Leon M.E."/>
        </authorList>
    </citation>
    <scope>NUCLEOTIDE SEQUENCE [LARGE SCALE GENOMIC DNA]</scope>
    <source>
        <strain evidence="7 8">HSC-2F05</strain>
    </source>
</reference>
<evidence type="ECO:0000313" key="8">
    <source>
        <dbReference type="Proteomes" id="UP001198602"/>
    </source>
</evidence>
<feature type="domain" description="Cation/H+ exchanger transmembrane" evidence="6">
    <location>
        <begin position="22"/>
        <end position="385"/>
    </location>
</feature>
<feature type="transmembrane region" description="Helical" evidence="5">
    <location>
        <begin position="120"/>
        <end position="140"/>
    </location>
</feature>
<feature type="transmembrane region" description="Helical" evidence="5">
    <location>
        <begin position="268"/>
        <end position="286"/>
    </location>
</feature>
<feature type="transmembrane region" description="Helical" evidence="5">
    <location>
        <begin position="6"/>
        <end position="24"/>
    </location>
</feature>
<accession>A0ABS7YHG9</accession>
<proteinExistence type="predicted"/>
<dbReference type="PANTHER" id="PTHR43021">
    <property type="entry name" value="NA(+)/H(+) ANTIPORTER-RELATED"/>
    <property type="match status" value="1"/>
</dbReference>
<sequence>MPDLLPILTSLAWPIALALAWLAGEFGQRWTGLPRISFYGLAGFALGSAQIGVLPAPDAGPVALLADIAFGLILFELGYRFNLRWLRHNPWLGVAGLAESLLTFVLVYLVALAFGSPQLVALMMAALSMGTSPATVVRIINEQRSSGQVTERVLHLTAQNCVLAVFAFNAIVGFWIFRTFDAVGEALWQSLVGLAGSALVGALFGMAVPALLRAIRNPRRDGTVAFALATMLLVALCDAGTLSPYIATLAFGLTARHRRVAFSQAQRNFGPLGEVLTVLLFVYAASTLDWRQVAAGAALALSVVLVRQLAKTGAVTAFAHLSGVSWRKGALTGLGLAPLSVFVILLIEHARHAGVHVVEELRAMAAVTMLLEVFGPLIIQRTLVWARESSANAPEASHAA</sequence>
<evidence type="ECO:0000259" key="6">
    <source>
        <dbReference type="Pfam" id="PF00999"/>
    </source>
</evidence>
<keyword evidence="4 5" id="KW-0472">Membrane</keyword>
<dbReference type="PANTHER" id="PTHR43021:SF2">
    <property type="entry name" value="CATION_H+ EXCHANGER DOMAIN-CONTAINING PROTEIN"/>
    <property type="match status" value="1"/>
</dbReference>
<evidence type="ECO:0000256" key="1">
    <source>
        <dbReference type="ARBA" id="ARBA00004141"/>
    </source>
</evidence>
<evidence type="ECO:0000256" key="4">
    <source>
        <dbReference type="ARBA" id="ARBA00023136"/>
    </source>
</evidence>
<gene>
    <name evidence="7" type="ORF">LE190_18805</name>
</gene>
<feature type="transmembrane region" description="Helical" evidence="5">
    <location>
        <begin position="224"/>
        <end position="248"/>
    </location>
</feature>
<feature type="transmembrane region" description="Helical" evidence="5">
    <location>
        <begin position="186"/>
        <end position="212"/>
    </location>
</feature>
<feature type="transmembrane region" description="Helical" evidence="5">
    <location>
        <begin position="330"/>
        <end position="349"/>
    </location>
</feature>
<name>A0ABS7YHG9_9BURK</name>
<evidence type="ECO:0000313" key="7">
    <source>
        <dbReference type="EMBL" id="MCA1857959.1"/>
    </source>
</evidence>
<keyword evidence="3 5" id="KW-1133">Transmembrane helix</keyword>
<dbReference type="InterPro" id="IPR006153">
    <property type="entry name" value="Cation/H_exchanger_TM"/>
</dbReference>
<keyword evidence="2 5" id="KW-0812">Transmembrane</keyword>